<protein>
    <submittedName>
        <fullName evidence="2">Myocardin-related transcription factor B</fullName>
    </submittedName>
</protein>
<evidence type="ECO:0000313" key="2">
    <source>
        <dbReference type="EMBL" id="GAB0196691.1"/>
    </source>
</evidence>
<organism evidence="2 3">
    <name type="scientific">Grus japonensis</name>
    <name type="common">Japanese crane</name>
    <name type="synonym">Red-crowned crane</name>
    <dbReference type="NCBI Taxonomy" id="30415"/>
    <lineage>
        <taxon>Eukaryota</taxon>
        <taxon>Metazoa</taxon>
        <taxon>Chordata</taxon>
        <taxon>Craniata</taxon>
        <taxon>Vertebrata</taxon>
        <taxon>Euteleostomi</taxon>
        <taxon>Archelosauria</taxon>
        <taxon>Archosauria</taxon>
        <taxon>Dinosauria</taxon>
        <taxon>Saurischia</taxon>
        <taxon>Theropoda</taxon>
        <taxon>Coelurosauria</taxon>
        <taxon>Aves</taxon>
        <taxon>Neognathae</taxon>
        <taxon>Neoaves</taxon>
        <taxon>Gruiformes</taxon>
        <taxon>Gruidae</taxon>
        <taxon>Grus</taxon>
    </lineage>
</organism>
<dbReference type="InterPro" id="IPR043451">
    <property type="entry name" value="Myocardin-like"/>
</dbReference>
<dbReference type="AlphaFoldDB" id="A0ABC9XG87"/>
<dbReference type="EMBL" id="BAAFJT010000015">
    <property type="protein sequence ID" value="GAB0196691.1"/>
    <property type="molecule type" value="Genomic_DNA"/>
</dbReference>
<sequence length="213" mass="23121">MSAAAAASEGVSRLKAFTDYVRLFLNVNSFDIGRRFNTMDHSGTADAEDDSGSLPRLAPSPHSEAVAHEFKELSLQPNQYLPPLNERKNAVGQDNYPQALDDYSFDEDSSDALSPDQPASQESQGSAASPGELKTSDSPSPITPNAATSTQERNGIPIEWNSSEKEKYRTPLLPMKKKRGNLGTLPQEKTEEEESWGAVASSEVTVSYCVLPL</sequence>
<name>A0ABC9XG87_GRUJA</name>
<feature type="region of interest" description="Disordered" evidence="1">
    <location>
        <begin position="80"/>
        <end position="201"/>
    </location>
</feature>
<keyword evidence="3" id="KW-1185">Reference proteome</keyword>
<comment type="caution">
    <text evidence="2">The sequence shown here is derived from an EMBL/GenBank/DDBJ whole genome shotgun (WGS) entry which is preliminary data.</text>
</comment>
<evidence type="ECO:0000256" key="1">
    <source>
        <dbReference type="SAM" id="MobiDB-lite"/>
    </source>
</evidence>
<feature type="region of interest" description="Disordered" evidence="1">
    <location>
        <begin position="41"/>
        <end position="64"/>
    </location>
</feature>
<dbReference type="PANTHER" id="PTHR22793">
    <property type="entry name" value="MYOCARDIN-RELATED TRANSCRIPTION FACTOR-RELATED"/>
    <property type="match status" value="1"/>
</dbReference>
<dbReference type="PANTHER" id="PTHR22793:SF5">
    <property type="entry name" value="MYOCARDIN-RELATED TRANSCRIPTION FACTOR B"/>
    <property type="match status" value="1"/>
</dbReference>
<feature type="compositionally biased region" description="Polar residues" evidence="1">
    <location>
        <begin position="136"/>
        <end position="153"/>
    </location>
</feature>
<evidence type="ECO:0000313" key="3">
    <source>
        <dbReference type="Proteomes" id="UP001623348"/>
    </source>
</evidence>
<gene>
    <name evidence="2" type="ORF">GRJ2_002134400</name>
</gene>
<accession>A0ABC9XG87</accession>
<reference evidence="2 3" key="1">
    <citation type="submission" date="2024-06" db="EMBL/GenBank/DDBJ databases">
        <title>The draft genome of Grus japonensis, version 3.</title>
        <authorList>
            <person name="Nabeshima K."/>
            <person name="Suzuki S."/>
            <person name="Onuma M."/>
        </authorList>
    </citation>
    <scope>NUCLEOTIDE SEQUENCE [LARGE SCALE GENOMIC DNA]</scope>
    <source>
        <strain evidence="2 3">451A</strain>
    </source>
</reference>
<feature type="compositionally biased region" description="Polar residues" evidence="1">
    <location>
        <begin position="117"/>
        <end position="127"/>
    </location>
</feature>
<proteinExistence type="predicted"/>
<dbReference type="Proteomes" id="UP001623348">
    <property type="component" value="Unassembled WGS sequence"/>
</dbReference>